<evidence type="ECO:0000256" key="3">
    <source>
        <dbReference type="ARBA" id="ARBA00022737"/>
    </source>
</evidence>
<protein>
    <recommendedName>
        <fullName evidence="8">C3H1-type domain-containing protein</fullName>
    </recommendedName>
</protein>
<gene>
    <name evidence="9" type="ORF">B4U79_13395</name>
</gene>
<feature type="compositionally biased region" description="Basic and acidic residues" evidence="7">
    <location>
        <begin position="131"/>
        <end position="186"/>
    </location>
</feature>
<feature type="compositionally biased region" description="Acidic residues" evidence="7">
    <location>
        <begin position="47"/>
        <end position="64"/>
    </location>
</feature>
<feature type="compositionally biased region" description="Acidic residues" evidence="7">
    <location>
        <begin position="84"/>
        <end position="109"/>
    </location>
</feature>
<dbReference type="InterPro" id="IPR036855">
    <property type="entry name" value="Znf_CCCH_sf"/>
</dbReference>
<feature type="region of interest" description="Disordered" evidence="7">
    <location>
        <begin position="316"/>
        <end position="399"/>
    </location>
</feature>
<feature type="zinc finger region" description="C3H1-type" evidence="6">
    <location>
        <begin position="396"/>
        <end position="423"/>
    </location>
</feature>
<accession>A0A443RAV3</accession>
<evidence type="ECO:0000256" key="6">
    <source>
        <dbReference type="PROSITE-ProRule" id="PRU00723"/>
    </source>
</evidence>
<evidence type="ECO:0000313" key="10">
    <source>
        <dbReference type="Proteomes" id="UP000285301"/>
    </source>
</evidence>
<evidence type="ECO:0000256" key="5">
    <source>
        <dbReference type="ARBA" id="ARBA00022833"/>
    </source>
</evidence>
<dbReference type="Pfam" id="PF00642">
    <property type="entry name" value="zf-CCCH"/>
    <property type="match status" value="1"/>
</dbReference>
<feature type="compositionally biased region" description="Low complexity" evidence="7">
    <location>
        <begin position="992"/>
        <end position="1005"/>
    </location>
</feature>
<organism evidence="9 10">
    <name type="scientific">Dinothrombium tinctorium</name>
    <dbReference type="NCBI Taxonomy" id="1965070"/>
    <lineage>
        <taxon>Eukaryota</taxon>
        <taxon>Metazoa</taxon>
        <taxon>Ecdysozoa</taxon>
        <taxon>Arthropoda</taxon>
        <taxon>Chelicerata</taxon>
        <taxon>Arachnida</taxon>
        <taxon>Acari</taxon>
        <taxon>Acariformes</taxon>
        <taxon>Trombidiformes</taxon>
        <taxon>Prostigmata</taxon>
        <taxon>Anystina</taxon>
        <taxon>Parasitengona</taxon>
        <taxon>Trombidioidea</taxon>
        <taxon>Trombidiidae</taxon>
        <taxon>Dinothrombium</taxon>
    </lineage>
</organism>
<evidence type="ECO:0000256" key="4">
    <source>
        <dbReference type="ARBA" id="ARBA00022771"/>
    </source>
</evidence>
<dbReference type="Proteomes" id="UP000285301">
    <property type="component" value="Unassembled WGS sequence"/>
</dbReference>
<feature type="domain" description="C3H1-type" evidence="8">
    <location>
        <begin position="426"/>
        <end position="452"/>
    </location>
</feature>
<dbReference type="GO" id="GO:0005634">
    <property type="term" value="C:nucleus"/>
    <property type="evidence" value="ECO:0007669"/>
    <property type="project" value="TreeGrafter"/>
</dbReference>
<dbReference type="GO" id="GO:0003723">
    <property type="term" value="F:RNA binding"/>
    <property type="evidence" value="ECO:0007669"/>
    <property type="project" value="InterPro"/>
</dbReference>
<reference evidence="9 10" key="1">
    <citation type="journal article" date="2018" name="Gigascience">
        <title>Genomes of trombidid mites reveal novel predicted allergens and laterally-transferred genes associated with secondary metabolism.</title>
        <authorList>
            <person name="Dong X."/>
            <person name="Chaisiri K."/>
            <person name="Xia D."/>
            <person name="Armstrong S.D."/>
            <person name="Fang Y."/>
            <person name="Donnelly M.J."/>
            <person name="Kadowaki T."/>
            <person name="McGarry J.W."/>
            <person name="Darby A.C."/>
            <person name="Makepeace B.L."/>
        </authorList>
    </citation>
    <scope>NUCLEOTIDE SEQUENCE [LARGE SCALE GENOMIC DNA]</scope>
    <source>
        <strain evidence="9">UoL-WK</strain>
    </source>
</reference>
<feature type="compositionally biased region" description="Polar residues" evidence="7">
    <location>
        <begin position="113"/>
        <end position="125"/>
    </location>
</feature>
<dbReference type="SUPFAM" id="SSF90229">
    <property type="entry name" value="CCCH zinc finger"/>
    <property type="match status" value="3"/>
</dbReference>
<evidence type="ECO:0000259" key="8">
    <source>
        <dbReference type="PROSITE" id="PS50103"/>
    </source>
</evidence>
<dbReference type="EMBL" id="NCKU01001335">
    <property type="protein sequence ID" value="RWS12397.1"/>
    <property type="molecule type" value="Genomic_DNA"/>
</dbReference>
<dbReference type="PANTHER" id="PTHR13119">
    <property type="entry name" value="ZINC FINGER CCCH DOMAIN-CONTAINING PROTEI"/>
    <property type="match status" value="1"/>
</dbReference>
<feature type="compositionally biased region" description="Low complexity" evidence="7">
    <location>
        <begin position="759"/>
        <end position="772"/>
    </location>
</feature>
<dbReference type="InterPro" id="IPR054361">
    <property type="entry name" value="Znf-CCCH_ZC3H4/6/8"/>
</dbReference>
<comment type="caution">
    <text evidence="9">The sequence shown here is derived from an EMBL/GenBank/DDBJ whole genome shotgun (WGS) entry which is preliminary data.</text>
</comment>
<name>A0A443RAV3_9ACAR</name>
<dbReference type="SMART" id="SM00356">
    <property type="entry name" value="ZnF_C3H1"/>
    <property type="match status" value="3"/>
</dbReference>
<dbReference type="Pfam" id="PF22623">
    <property type="entry name" value="zf-CCCH_9"/>
    <property type="match status" value="1"/>
</dbReference>
<feature type="compositionally biased region" description="Low complexity" evidence="7">
    <location>
        <begin position="1152"/>
        <end position="1162"/>
    </location>
</feature>
<feature type="domain" description="C3H1-type" evidence="8">
    <location>
        <begin position="453"/>
        <end position="476"/>
    </location>
</feature>
<evidence type="ECO:0000313" key="9">
    <source>
        <dbReference type="EMBL" id="RWS12397.1"/>
    </source>
</evidence>
<proteinExistence type="predicted"/>
<feature type="region of interest" description="Disordered" evidence="7">
    <location>
        <begin position="1135"/>
        <end position="1203"/>
    </location>
</feature>
<evidence type="ECO:0000256" key="7">
    <source>
        <dbReference type="SAM" id="MobiDB-lite"/>
    </source>
</evidence>
<feature type="compositionally biased region" description="Low complexity" evidence="7">
    <location>
        <begin position="497"/>
        <end position="510"/>
    </location>
</feature>
<dbReference type="GO" id="GO:0045892">
    <property type="term" value="P:negative regulation of DNA-templated transcription"/>
    <property type="evidence" value="ECO:0007669"/>
    <property type="project" value="InterPro"/>
</dbReference>
<feature type="region of interest" description="Disordered" evidence="7">
    <location>
        <begin position="37"/>
        <end position="252"/>
    </location>
</feature>
<dbReference type="Pfam" id="PF14608">
    <property type="entry name" value="zf-CCCH_2"/>
    <property type="match status" value="1"/>
</dbReference>
<sequence>MCVFYALDLTFISTIKICTVFTFRLLNADEESTVVATAGGEDHSLDEQIDESGEHIDEEDEDDTSSGNIIKVDTSSDRHTMADEILDEDDDAEEGEILEEGEVIDEEEEKNSSTDATTPGSNGKNAASKPTAERGNVESNRTHENDSDDKDRRRKEDRNEKSSSAGKRSERRPSVTSSRKESDSRDKRRRKRRRRDSDDEEADSESNRSKRRARGWAGDDRRSPFRMTSPDSASDASESNDEEGENLTLNEEMMMQMLKQMQEMMSKMKESGASKKKNKMEKIMEKMLKNQSNLDSREMREMVMRNRRFFRSNAFERDRERTSPRSIRERERRAALRASERRGVRERERERERISRDRESVRERESHRTRDREKEREQRSRSEQQQQQQQQQQQPPHQKATCKFFLDGKCHRGSECPFQHDLPPVKKKDICKFYLQGYCGKGEHCLFMHGEFPCKFYHTGAECYSGDNCRFSHEPLTEETRAILKAYLDSGELPDEQQSQSGANSSSSYQPVKPVNKRHAVLGDVTEEMKMSYWTWLWQQEMKELELAYTGNKRNLFCIEKQFVVTEKPPTPERLNSEDYDERERTKVMSFYIDTMGDVGDAIASNPVNDEDKLIEMSFHDEDLRLPPSVPTTLVAPITQNEDSFNSQMPAINHEIMEPEEAPAEVAATLMQTPVVPPPAEIPEESLPKSALHLLRRIRSNQKEGVQMDDYEQSESMEAILNQESEQKESKSEEKEEKKWLSESEDDDDTEDQPLKAALQKLQSQPNKQQQSTKDETSKPKPKIDIAKMLNVIRQTTNQMSGTSAAAVPAAKHADFWQNIFSGTPLAPNATQTEFRDPRLSGTPPQNEPRDPRLKRSKADGKLISDASSSPTSSCDSMPSKAAESKISESDYKLFQVLVNDIDYSCYVGLYRTDVKLKNDPRLQKFFSKLPNSVIDHLSKILPPPQHQTQISSSPSATTSSTLTTASSPTKKVKRERVSVSPPKTLPPLPPLTLTQPKTSIMSSIVPPPPPLMSPFELTTSKPSLAVPNPTGKAEDEIKNQPLTTTASSAAPVLLTSLPLLTSTTTSTSSDSKPITSPHLPQGLSSLVSLVTSQAKTSDLRKNLVKKSSIESGNQITSSLPEEASDALIITNLSEEPTITTSFEDRPPLSPSEPNSASSPSSEQLTIAEDTPASPTSRRSSSELGSPPHKPLTIVTAPMSPAKEDTLVIAELSTDESSRGESIKDVFKTIDPTASPFC</sequence>
<feature type="region of interest" description="Disordered" evidence="7">
    <location>
        <begin position="825"/>
        <end position="882"/>
    </location>
</feature>
<keyword evidence="1" id="KW-0597">Phosphoprotein</keyword>
<feature type="compositionally biased region" description="Basic and acidic residues" evidence="7">
    <location>
        <begin position="316"/>
        <end position="382"/>
    </location>
</feature>
<keyword evidence="10" id="KW-1185">Reference proteome</keyword>
<dbReference type="InterPro" id="IPR000571">
    <property type="entry name" value="Znf_CCCH"/>
</dbReference>
<feature type="zinc finger region" description="C3H1-type" evidence="6">
    <location>
        <begin position="426"/>
        <end position="452"/>
    </location>
</feature>
<dbReference type="InterPro" id="IPR045124">
    <property type="entry name" value="Su(sable)-like"/>
</dbReference>
<keyword evidence="4 6" id="KW-0863">Zinc-finger</keyword>
<feature type="compositionally biased region" description="Low complexity" evidence="7">
    <location>
        <begin position="865"/>
        <end position="880"/>
    </location>
</feature>
<dbReference type="AlphaFoldDB" id="A0A443RAV3"/>
<feature type="compositionally biased region" description="Low complexity" evidence="7">
    <location>
        <begin position="1172"/>
        <end position="1187"/>
    </location>
</feature>
<keyword evidence="5 6" id="KW-0862">Zinc</keyword>
<feature type="region of interest" description="Disordered" evidence="7">
    <location>
        <begin position="723"/>
        <end position="785"/>
    </location>
</feature>
<feature type="compositionally biased region" description="Acidic residues" evidence="7">
    <location>
        <begin position="743"/>
        <end position="752"/>
    </location>
</feature>
<evidence type="ECO:0000256" key="2">
    <source>
        <dbReference type="ARBA" id="ARBA00022723"/>
    </source>
</evidence>
<feature type="region of interest" description="Disordered" evidence="7">
    <location>
        <begin position="943"/>
        <end position="1045"/>
    </location>
</feature>
<feature type="compositionally biased region" description="Low complexity" evidence="7">
    <location>
        <begin position="383"/>
        <end position="394"/>
    </location>
</feature>
<dbReference type="PANTHER" id="PTHR13119:SF12">
    <property type="entry name" value="PROTEIN SUPPRESSOR OF SABLE"/>
    <property type="match status" value="1"/>
</dbReference>
<keyword evidence="2 6" id="KW-0479">Metal-binding</keyword>
<feature type="compositionally biased region" description="Basic and acidic residues" evidence="7">
    <location>
        <begin position="725"/>
        <end position="742"/>
    </location>
</feature>
<dbReference type="STRING" id="1965070.A0A443RAV3"/>
<feature type="compositionally biased region" description="Basic and acidic residues" evidence="7">
    <location>
        <begin position="773"/>
        <end position="785"/>
    </location>
</feature>
<keyword evidence="3" id="KW-0677">Repeat</keyword>
<feature type="compositionally biased region" description="Low complexity" evidence="7">
    <location>
        <begin position="952"/>
        <end position="970"/>
    </location>
</feature>
<dbReference type="GO" id="GO:0008270">
    <property type="term" value="F:zinc ion binding"/>
    <property type="evidence" value="ECO:0007669"/>
    <property type="project" value="UniProtKB-KW"/>
</dbReference>
<feature type="zinc finger region" description="C3H1-type" evidence="6">
    <location>
        <begin position="453"/>
        <end position="476"/>
    </location>
</feature>
<feature type="region of interest" description="Disordered" evidence="7">
    <location>
        <begin position="493"/>
        <end position="512"/>
    </location>
</feature>
<dbReference type="OrthoDB" id="411372at2759"/>
<feature type="compositionally biased region" description="Basic and acidic residues" evidence="7">
    <location>
        <begin position="848"/>
        <end position="863"/>
    </location>
</feature>
<feature type="domain" description="C3H1-type" evidence="8">
    <location>
        <begin position="396"/>
        <end position="423"/>
    </location>
</feature>
<dbReference type="Gene3D" id="4.10.1000.10">
    <property type="entry name" value="Zinc finger, CCCH-type"/>
    <property type="match status" value="1"/>
</dbReference>
<dbReference type="PROSITE" id="PS50103">
    <property type="entry name" value="ZF_C3H1"/>
    <property type="match status" value="3"/>
</dbReference>
<evidence type="ECO:0000256" key="1">
    <source>
        <dbReference type="ARBA" id="ARBA00022553"/>
    </source>
</evidence>